<dbReference type="AlphaFoldDB" id="A0A0C5VZC5"/>
<name>A0A0C5VZC5_9GAMM</name>
<reference evidence="1 2" key="1">
    <citation type="submission" date="2014-01" db="EMBL/GenBank/DDBJ databases">
        <title>Full genme sequencing of cellulolytic bacterium Gynuella sunshinyii YC6258T gen. nov., sp. nov.</title>
        <authorList>
            <person name="Khan H."/>
            <person name="Chung E.J."/>
            <person name="Chung Y.R."/>
        </authorList>
    </citation>
    <scope>NUCLEOTIDE SEQUENCE [LARGE SCALE GENOMIC DNA]</scope>
    <source>
        <strain evidence="1 2">YC6258</strain>
    </source>
</reference>
<proteinExistence type="predicted"/>
<evidence type="ECO:0000313" key="2">
    <source>
        <dbReference type="Proteomes" id="UP000032266"/>
    </source>
</evidence>
<protein>
    <submittedName>
        <fullName evidence="1">Uncharacterized protein</fullName>
    </submittedName>
</protein>
<organism evidence="1 2">
    <name type="scientific">Gynuella sunshinyii YC6258</name>
    <dbReference type="NCBI Taxonomy" id="1445510"/>
    <lineage>
        <taxon>Bacteria</taxon>
        <taxon>Pseudomonadati</taxon>
        <taxon>Pseudomonadota</taxon>
        <taxon>Gammaproteobacteria</taxon>
        <taxon>Oceanospirillales</taxon>
        <taxon>Saccharospirillaceae</taxon>
        <taxon>Gynuella</taxon>
    </lineage>
</organism>
<dbReference type="HOGENOM" id="CLU_3270794_0_0_6"/>
<dbReference type="EMBL" id="CP007142">
    <property type="protein sequence ID" value="AJQ95749.1"/>
    <property type="molecule type" value="Genomic_DNA"/>
</dbReference>
<dbReference type="Proteomes" id="UP000032266">
    <property type="component" value="Chromosome"/>
</dbReference>
<sequence length="41" mass="4653">MNAITQNKNGSVMTECYQTSYLFPPIKRRKVDVNFDGGEIS</sequence>
<accession>A0A0C5VZC5</accession>
<dbReference type="KEGG" id="gsn:YC6258_03713"/>
<gene>
    <name evidence="1" type="ORF">YC6258_03713</name>
</gene>
<keyword evidence="2" id="KW-1185">Reference proteome</keyword>
<evidence type="ECO:0000313" key="1">
    <source>
        <dbReference type="EMBL" id="AJQ95749.1"/>
    </source>
</evidence>